<keyword evidence="2 8" id="KW-0812">Transmembrane</keyword>
<sequence>MAWWARLARAFDVDAVPVTVVDDMVPDPDGWTAGYVGTAGTGYRAVARRLPLLIGTSIRLAAEASRARTVALLVVQAASSVAGALGLYATTDVLAPLFGAGATPDRIRAAVPSMLVVLALTASRSLCDAAAHGLAQQLGPMMDAKAMIRLQELCTRAELVAFDKADWVDASQRAERGSISARTMLTVTQRVLQSLSTLVGVAGVLAVLHPVLVPLLLLSVVPRWWAAVRVARLDYKVFVRWVEGRRRQSLLTSLAVTTSSAASVRALSLSGYLVERYRRITDAYLTERLRLVRAETLSMVAGNAIAGFFTGVVYAVLAILLWRQAIPLAVGGTAYLAVSRVQQALLSLAMDINDLYAEGLYLEDFRSFCEDAAGHLPRTGAEPVPEDFEEIVVEDVVFTYQGAATPAAAGVSLRVRRGQVIAFVGENGAAKTTMAKLLARLYLPDSGRILWDGRDSAGMDVDALRSRIAFIDQDHTRFPFTAGENIRIGEWTAEHDQARIEQAAHHADAHRFISGLPRGYDTLLERSLSGGLSVSGGQWQRLALARGFFRRAGLVIADEPTSSLDAAAEAAFYRRLREYGGTVVMITHRLGNVAECADYIYVFAEGRVAEEGTHAELMAADGWYAKGYRLQRQSFEKGDRLDGQNGSSSTSTDGKSVPSAIRSS</sequence>
<feature type="domain" description="ABC transporter" evidence="9">
    <location>
        <begin position="391"/>
        <end position="630"/>
    </location>
</feature>
<keyword evidence="5 8" id="KW-1133">Transmembrane helix</keyword>
<gene>
    <name evidence="11" type="ORF">GCM10009838_52230</name>
</gene>
<feature type="compositionally biased region" description="Polar residues" evidence="7">
    <location>
        <begin position="644"/>
        <end position="654"/>
    </location>
</feature>
<evidence type="ECO:0000259" key="10">
    <source>
        <dbReference type="PROSITE" id="PS50929"/>
    </source>
</evidence>
<keyword evidence="6 8" id="KW-0472">Membrane</keyword>
<proteinExistence type="predicted"/>
<comment type="subcellular location">
    <subcellularLocation>
        <location evidence="1">Cell membrane</location>
        <topology evidence="1">Multi-pass membrane protein</topology>
    </subcellularLocation>
</comment>
<feature type="transmembrane region" description="Helical" evidence="8">
    <location>
        <begin position="198"/>
        <end position="221"/>
    </location>
</feature>
<dbReference type="PANTHER" id="PTHR24221:SF646">
    <property type="entry name" value="HAEMOLYSIN SECRETION ATP-BINDING PROTEIN"/>
    <property type="match status" value="1"/>
</dbReference>
<reference evidence="11 12" key="1">
    <citation type="journal article" date="2019" name="Int. J. Syst. Evol. Microbiol.">
        <title>The Global Catalogue of Microorganisms (GCM) 10K type strain sequencing project: providing services to taxonomists for standard genome sequencing and annotation.</title>
        <authorList>
            <consortium name="The Broad Institute Genomics Platform"/>
            <consortium name="The Broad Institute Genome Sequencing Center for Infectious Disease"/>
            <person name="Wu L."/>
            <person name="Ma J."/>
        </authorList>
    </citation>
    <scope>NUCLEOTIDE SEQUENCE [LARGE SCALE GENOMIC DNA]</scope>
    <source>
        <strain evidence="11 12">JCM 16013</strain>
    </source>
</reference>
<feature type="domain" description="ABC transmembrane type-1" evidence="10">
    <location>
        <begin position="70"/>
        <end position="357"/>
    </location>
</feature>
<evidence type="ECO:0000313" key="12">
    <source>
        <dbReference type="Proteomes" id="UP001499854"/>
    </source>
</evidence>
<evidence type="ECO:0000256" key="8">
    <source>
        <dbReference type="SAM" id="Phobius"/>
    </source>
</evidence>
<dbReference type="SMART" id="SM00382">
    <property type="entry name" value="AAA"/>
    <property type="match status" value="1"/>
</dbReference>
<evidence type="ECO:0000256" key="3">
    <source>
        <dbReference type="ARBA" id="ARBA00022741"/>
    </source>
</evidence>
<organism evidence="11 12">
    <name type="scientific">Catenulispora subtropica</name>
    <dbReference type="NCBI Taxonomy" id="450798"/>
    <lineage>
        <taxon>Bacteria</taxon>
        <taxon>Bacillati</taxon>
        <taxon>Actinomycetota</taxon>
        <taxon>Actinomycetes</taxon>
        <taxon>Catenulisporales</taxon>
        <taxon>Catenulisporaceae</taxon>
        <taxon>Catenulispora</taxon>
    </lineage>
</organism>
<feature type="transmembrane region" description="Helical" evidence="8">
    <location>
        <begin position="69"/>
        <end position="89"/>
    </location>
</feature>
<dbReference type="RefSeq" id="WP_344659749.1">
    <property type="nucleotide sequence ID" value="NZ_BAAAQM010000032.1"/>
</dbReference>
<feature type="region of interest" description="Disordered" evidence="7">
    <location>
        <begin position="637"/>
        <end position="664"/>
    </location>
</feature>
<evidence type="ECO:0000256" key="5">
    <source>
        <dbReference type="ARBA" id="ARBA00022989"/>
    </source>
</evidence>
<evidence type="ECO:0000256" key="4">
    <source>
        <dbReference type="ARBA" id="ARBA00022840"/>
    </source>
</evidence>
<evidence type="ECO:0000313" key="11">
    <source>
        <dbReference type="EMBL" id="GAA1983968.1"/>
    </source>
</evidence>
<dbReference type="Pfam" id="PF00005">
    <property type="entry name" value="ABC_tran"/>
    <property type="match status" value="1"/>
</dbReference>
<name>A0ABN2SCB8_9ACTN</name>
<dbReference type="PROSITE" id="PS50893">
    <property type="entry name" value="ABC_TRANSPORTER_2"/>
    <property type="match status" value="1"/>
</dbReference>
<feature type="transmembrane region" description="Helical" evidence="8">
    <location>
        <begin position="296"/>
        <end position="322"/>
    </location>
</feature>
<accession>A0ABN2SCB8</accession>
<dbReference type="Gene3D" id="3.40.50.300">
    <property type="entry name" value="P-loop containing nucleotide triphosphate hydrolases"/>
    <property type="match status" value="1"/>
</dbReference>
<evidence type="ECO:0000256" key="6">
    <source>
        <dbReference type="ARBA" id="ARBA00023136"/>
    </source>
</evidence>
<dbReference type="Gene3D" id="1.20.1560.10">
    <property type="entry name" value="ABC transporter type 1, transmembrane domain"/>
    <property type="match status" value="1"/>
</dbReference>
<evidence type="ECO:0000256" key="2">
    <source>
        <dbReference type="ARBA" id="ARBA00022692"/>
    </source>
</evidence>
<evidence type="ECO:0000256" key="1">
    <source>
        <dbReference type="ARBA" id="ARBA00004651"/>
    </source>
</evidence>
<comment type="caution">
    <text evidence="11">The sequence shown here is derived from an EMBL/GenBank/DDBJ whole genome shotgun (WGS) entry which is preliminary data.</text>
</comment>
<dbReference type="PROSITE" id="PS00211">
    <property type="entry name" value="ABC_TRANSPORTER_1"/>
    <property type="match status" value="1"/>
</dbReference>
<keyword evidence="3" id="KW-0547">Nucleotide-binding</keyword>
<dbReference type="InterPro" id="IPR003439">
    <property type="entry name" value="ABC_transporter-like_ATP-bd"/>
</dbReference>
<protein>
    <submittedName>
        <fullName evidence="11">ABC transporter ATP-binding protein</fullName>
    </submittedName>
</protein>
<keyword evidence="12" id="KW-1185">Reference proteome</keyword>
<dbReference type="SUPFAM" id="SSF52540">
    <property type="entry name" value="P-loop containing nucleoside triphosphate hydrolases"/>
    <property type="match status" value="1"/>
</dbReference>
<dbReference type="InterPro" id="IPR003593">
    <property type="entry name" value="AAA+_ATPase"/>
</dbReference>
<dbReference type="EMBL" id="BAAAQM010000032">
    <property type="protein sequence ID" value="GAA1983968.1"/>
    <property type="molecule type" value="Genomic_DNA"/>
</dbReference>
<dbReference type="InterPro" id="IPR027417">
    <property type="entry name" value="P-loop_NTPase"/>
</dbReference>
<dbReference type="InterPro" id="IPR017871">
    <property type="entry name" value="ABC_transporter-like_CS"/>
</dbReference>
<dbReference type="Proteomes" id="UP001499854">
    <property type="component" value="Unassembled WGS sequence"/>
</dbReference>
<evidence type="ECO:0000256" key="7">
    <source>
        <dbReference type="SAM" id="MobiDB-lite"/>
    </source>
</evidence>
<dbReference type="GO" id="GO:0005524">
    <property type="term" value="F:ATP binding"/>
    <property type="evidence" value="ECO:0007669"/>
    <property type="project" value="UniProtKB-KW"/>
</dbReference>
<dbReference type="PANTHER" id="PTHR24221">
    <property type="entry name" value="ATP-BINDING CASSETTE SUB-FAMILY B"/>
    <property type="match status" value="1"/>
</dbReference>
<dbReference type="InterPro" id="IPR011527">
    <property type="entry name" value="ABC1_TM_dom"/>
</dbReference>
<keyword evidence="4 11" id="KW-0067">ATP-binding</keyword>
<evidence type="ECO:0000259" key="9">
    <source>
        <dbReference type="PROSITE" id="PS50893"/>
    </source>
</evidence>
<dbReference type="InterPro" id="IPR036640">
    <property type="entry name" value="ABC1_TM_sf"/>
</dbReference>
<dbReference type="PROSITE" id="PS50929">
    <property type="entry name" value="ABC_TM1F"/>
    <property type="match status" value="1"/>
</dbReference>
<dbReference type="InterPro" id="IPR039421">
    <property type="entry name" value="Type_1_exporter"/>
</dbReference>
<dbReference type="SUPFAM" id="SSF90123">
    <property type="entry name" value="ABC transporter transmembrane region"/>
    <property type="match status" value="1"/>
</dbReference>